<dbReference type="Gene3D" id="3.40.50.1820">
    <property type="entry name" value="alpha/beta hydrolase"/>
    <property type="match status" value="1"/>
</dbReference>
<feature type="domain" description="Xaa-Pro dipeptidyl-peptidase-like" evidence="1">
    <location>
        <begin position="11"/>
        <end position="108"/>
    </location>
</feature>
<evidence type="ECO:0000259" key="1">
    <source>
        <dbReference type="Pfam" id="PF02129"/>
    </source>
</evidence>
<feature type="non-terminal residue" evidence="2">
    <location>
        <position position="1"/>
    </location>
</feature>
<comment type="caution">
    <text evidence="2">The sequence shown here is derived from an EMBL/GenBank/DDBJ whole genome shotgun (WGS) entry which is preliminary data.</text>
</comment>
<keyword evidence="3" id="KW-1185">Reference proteome</keyword>
<organism evidence="2 3">
    <name type="scientific">Prorocentrum cordatum</name>
    <dbReference type="NCBI Taxonomy" id="2364126"/>
    <lineage>
        <taxon>Eukaryota</taxon>
        <taxon>Sar</taxon>
        <taxon>Alveolata</taxon>
        <taxon>Dinophyceae</taxon>
        <taxon>Prorocentrales</taxon>
        <taxon>Prorocentraceae</taxon>
        <taxon>Prorocentrum</taxon>
    </lineage>
</organism>
<dbReference type="InterPro" id="IPR029058">
    <property type="entry name" value="AB_hydrolase_fold"/>
</dbReference>
<evidence type="ECO:0000313" key="3">
    <source>
        <dbReference type="Proteomes" id="UP001189429"/>
    </source>
</evidence>
<proteinExistence type="predicted"/>
<sequence length="289" mass="30575">GTVEVVVSRCPSAAKVPAVLVSVGCYGTLAETLGAAEGPGYAAEGYAYVITRAVGSREEIADAVFTRWRADQAAVLDWLGAQPWCNGRVGTHGFSLLSNCAYAALAASRDKSAPDTRAQVVALVPAISFSRIQPTVYLWGQGLAAELALRFLWLAEVGLRPSDGGGFSLKVAWGTFAFFALAEWPGLLGALAGRPVAAADQAMWGRPNRLWQEGQVCREPDSPLWAGGADVQCDLLSLGARCPPIHGRRIIAGWHDMFLRQSLDDFAAAAQASQGAETRDGACAREQAE</sequence>
<protein>
    <recommendedName>
        <fullName evidence="1">Xaa-Pro dipeptidyl-peptidase-like domain-containing protein</fullName>
    </recommendedName>
</protein>
<name>A0ABN9S836_9DINO</name>
<gene>
    <name evidence="2" type="ORF">PCOR1329_LOCUS26330</name>
</gene>
<accession>A0ABN9S836</accession>
<dbReference type="EMBL" id="CAUYUJ010009336">
    <property type="protein sequence ID" value="CAK0826504.1"/>
    <property type="molecule type" value="Genomic_DNA"/>
</dbReference>
<evidence type="ECO:0000313" key="2">
    <source>
        <dbReference type="EMBL" id="CAK0826504.1"/>
    </source>
</evidence>
<dbReference type="InterPro" id="IPR000383">
    <property type="entry name" value="Xaa-Pro-like_dom"/>
</dbReference>
<dbReference type="Proteomes" id="UP001189429">
    <property type="component" value="Unassembled WGS sequence"/>
</dbReference>
<dbReference type="SUPFAM" id="SSF53474">
    <property type="entry name" value="alpha/beta-Hydrolases"/>
    <property type="match status" value="1"/>
</dbReference>
<dbReference type="Pfam" id="PF02129">
    <property type="entry name" value="Peptidase_S15"/>
    <property type="match status" value="1"/>
</dbReference>
<reference evidence="2" key="1">
    <citation type="submission" date="2023-10" db="EMBL/GenBank/DDBJ databases">
        <authorList>
            <person name="Chen Y."/>
            <person name="Shah S."/>
            <person name="Dougan E. K."/>
            <person name="Thang M."/>
            <person name="Chan C."/>
        </authorList>
    </citation>
    <scope>NUCLEOTIDE SEQUENCE [LARGE SCALE GENOMIC DNA]</scope>
</reference>